<dbReference type="EMBL" id="SMKU01000608">
    <property type="protein sequence ID" value="TDD60504.1"/>
    <property type="molecule type" value="Genomic_DNA"/>
</dbReference>
<reference evidence="2 8" key="1">
    <citation type="submission" date="2019-03" db="EMBL/GenBank/DDBJ databases">
        <title>Draft genome sequences of novel Actinobacteria.</title>
        <authorList>
            <person name="Sahin N."/>
            <person name="Ay H."/>
            <person name="Saygin H."/>
        </authorList>
    </citation>
    <scope>NUCLEOTIDE SEQUENCE [LARGE SCALE GENOMIC DNA]</scope>
    <source>
        <strain evidence="2 8">H3C3</strain>
    </source>
</reference>
<gene>
    <name evidence="7" type="ORF">E1298_21675</name>
    <name evidence="6" type="ORF">E1298_22035</name>
    <name evidence="5" type="ORF">E1298_39970</name>
    <name evidence="4" type="ORF">E1298_45095</name>
    <name evidence="3" type="ORF">E1298_46010</name>
    <name evidence="2" type="ORF">E1298_46635</name>
    <name evidence="1" type="ORF">E1298_47050</name>
</gene>
<dbReference type="EMBL" id="SMKU01000662">
    <property type="protein sequence ID" value="TDD59428.1"/>
    <property type="molecule type" value="Genomic_DNA"/>
</dbReference>
<evidence type="ECO:0000313" key="1">
    <source>
        <dbReference type="EMBL" id="TDD58578.1"/>
    </source>
</evidence>
<dbReference type="EMBL" id="SMKU01000115">
    <property type="protein sequence ID" value="TDD83203.1"/>
    <property type="molecule type" value="Genomic_DNA"/>
</dbReference>
<protein>
    <submittedName>
        <fullName evidence="2">IS5/IS1182 family transposase</fullName>
    </submittedName>
</protein>
<sequence>GAATLKSWCILRKARCSPSRLTAIVQAILALHHHAN</sequence>
<evidence type="ECO:0000313" key="3">
    <source>
        <dbReference type="EMBL" id="TDD60504.1"/>
    </source>
</evidence>
<evidence type="ECO:0000313" key="4">
    <source>
        <dbReference type="EMBL" id="TDD61832.1"/>
    </source>
</evidence>
<dbReference type="EMBL" id="SMKU01000375">
    <property type="protein sequence ID" value="TDD66782.1"/>
    <property type="molecule type" value="Genomic_DNA"/>
</dbReference>
<evidence type="ECO:0000313" key="6">
    <source>
        <dbReference type="EMBL" id="TDD82839.1"/>
    </source>
</evidence>
<dbReference type="Proteomes" id="UP000294513">
    <property type="component" value="Unassembled WGS sequence"/>
</dbReference>
<proteinExistence type="predicted"/>
<dbReference type="EMBL" id="SMKU01000119">
    <property type="protein sequence ID" value="TDD82839.1"/>
    <property type="molecule type" value="Genomic_DNA"/>
</dbReference>
<keyword evidence="8" id="KW-1185">Reference proteome</keyword>
<evidence type="ECO:0000313" key="2">
    <source>
        <dbReference type="EMBL" id="TDD59428.1"/>
    </source>
</evidence>
<evidence type="ECO:0000313" key="8">
    <source>
        <dbReference type="Proteomes" id="UP000294513"/>
    </source>
</evidence>
<organism evidence="2 8">
    <name type="scientific">Actinomadura rubrisoli</name>
    <dbReference type="NCBI Taxonomy" id="2530368"/>
    <lineage>
        <taxon>Bacteria</taxon>
        <taxon>Bacillati</taxon>
        <taxon>Actinomycetota</taxon>
        <taxon>Actinomycetes</taxon>
        <taxon>Streptosporangiales</taxon>
        <taxon>Thermomonosporaceae</taxon>
        <taxon>Actinomadura</taxon>
    </lineage>
</organism>
<evidence type="ECO:0000313" key="7">
    <source>
        <dbReference type="EMBL" id="TDD83203.1"/>
    </source>
</evidence>
<accession>A0A4R4ZKY0</accession>
<dbReference type="AlphaFoldDB" id="A0A4R4ZKY0"/>
<comment type="caution">
    <text evidence="2">The sequence shown here is derived from an EMBL/GenBank/DDBJ whole genome shotgun (WGS) entry which is preliminary data.</text>
</comment>
<feature type="non-terminal residue" evidence="2">
    <location>
        <position position="1"/>
    </location>
</feature>
<dbReference type="EMBL" id="SMKU01000550">
    <property type="protein sequence ID" value="TDD61832.1"/>
    <property type="molecule type" value="Genomic_DNA"/>
</dbReference>
<dbReference type="EMBL" id="SMKU01000714">
    <property type="protein sequence ID" value="TDD58578.1"/>
    <property type="molecule type" value="Genomic_DNA"/>
</dbReference>
<name>A0A4R4ZKY0_9ACTN</name>
<evidence type="ECO:0000313" key="5">
    <source>
        <dbReference type="EMBL" id="TDD66782.1"/>
    </source>
</evidence>